<dbReference type="EMBL" id="VTOW01000001">
    <property type="protein sequence ID" value="NKE69940.1"/>
    <property type="molecule type" value="Genomic_DNA"/>
</dbReference>
<comment type="caution">
    <text evidence="4">The sequence shown here is derived from an EMBL/GenBank/DDBJ whole genome shotgun (WGS) entry which is preliminary data.</text>
</comment>
<dbReference type="GO" id="GO:0043590">
    <property type="term" value="C:bacterial nucleoid"/>
    <property type="evidence" value="ECO:0007669"/>
    <property type="project" value="UniProtKB-UniRule"/>
</dbReference>
<name>A0A7X6IA18_9BACT</name>
<evidence type="ECO:0000256" key="1">
    <source>
        <dbReference type="ARBA" id="ARBA00023125"/>
    </source>
</evidence>
<dbReference type="PANTHER" id="PTHR33449:SF1">
    <property type="entry name" value="NUCLEOID-ASSOCIATED PROTEIN YBAB"/>
    <property type="match status" value="1"/>
</dbReference>
<dbReference type="SUPFAM" id="SSF82607">
    <property type="entry name" value="YbaB-like"/>
    <property type="match status" value="1"/>
</dbReference>
<protein>
    <recommendedName>
        <fullName evidence="2">Nucleoid-associated protein MNODULE_04185</fullName>
    </recommendedName>
</protein>
<proteinExistence type="inferred from homology"/>
<reference evidence="4 5" key="1">
    <citation type="journal article" date="2020" name="Nature">
        <title>Bacterial chemolithoautotrophy via manganese oxidation.</title>
        <authorList>
            <person name="Yu H."/>
            <person name="Leadbetter J.R."/>
        </authorList>
    </citation>
    <scope>NUCLEOTIDE SEQUENCE [LARGE SCALE GENOMIC DNA]</scope>
    <source>
        <strain evidence="4 5">Mn-1</strain>
    </source>
</reference>
<dbReference type="Pfam" id="PF02575">
    <property type="entry name" value="YbaB_DNA_bd"/>
    <property type="match status" value="1"/>
</dbReference>
<gene>
    <name evidence="4" type="ORF">MNODULE_04185</name>
</gene>
<keyword evidence="3" id="KW-0175">Coiled coil</keyword>
<dbReference type="InterPro" id="IPR036894">
    <property type="entry name" value="YbaB-like_sf"/>
</dbReference>
<dbReference type="PIRSF" id="PIRSF004555">
    <property type="entry name" value="UCP004555"/>
    <property type="match status" value="1"/>
</dbReference>
<comment type="similarity">
    <text evidence="2">Belongs to the YbaB/EbfC family.</text>
</comment>
<dbReference type="InterPro" id="IPR004401">
    <property type="entry name" value="YbaB/EbfC"/>
</dbReference>
<accession>A0A7X6IA18</accession>
<comment type="subunit">
    <text evidence="2">Homodimer.</text>
</comment>
<dbReference type="HAMAP" id="MF_00274">
    <property type="entry name" value="DNA_YbaB_EbfC"/>
    <property type="match status" value="1"/>
</dbReference>
<comment type="subcellular location">
    <subcellularLocation>
        <location evidence="2">Cytoplasm</location>
        <location evidence="2">Nucleoid</location>
    </subcellularLocation>
</comment>
<dbReference type="NCBIfam" id="TIGR00103">
    <property type="entry name" value="DNA_YbaB_EbfC"/>
    <property type="match status" value="1"/>
</dbReference>
<comment type="function">
    <text evidence="2">Binds to DNA and alters its conformation. May be involved in regulation of gene expression, nucleoid organization and DNA protection.</text>
</comment>
<keyword evidence="1 2" id="KW-0238">DNA-binding</keyword>
<feature type="coiled-coil region" evidence="3">
    <location>
        <begin position="7"/>
        <end position="34"/>
    </location>
</feature>
<dbReference type="GO" id="GO:0003677">
    <property type="term" value="F:DNA binding"/>
    <property type="evidence" value="ECO:0007669"/>
    <property type="project" value="UniProtKB-UniRule"/>
</dbReference>
<dbReference type="PANTHER" id="PTHR33449">
    <property type="entry name" value="NUCLEOID-ASSOCIATED PROTEIN YBAB"/>
    <property type="match status" value="1"/>
</dbReference>
<dbReference type="AlphaFoldDB" id="A0A7X6IA18"/>
<evidence type="ECO:0000313" key="5">
    <source>
        <dbReference type="Proteomes" id="UP000534783"/>
    </source>
</evidence>
<sequence length="106" mass="11395">MSNKKMLGDIMKQAQALQERMAKLQEEAAKKTVEASSGGGMVTVKVSGRQQVLSVAIDPEIIKSGDVEMLQDLIMAAVNEGLRKSQELMAEEMKGMTGGLNIPGLF</sequence>
<keyword evidence="2" id="KW-0963">Cytoplasm</keyword>
<organism evidence="4 5">
    <name type="scientific">Candidatus Manganitrophus noduliformans</name>
    <dbReference type="NCBI Taxonomy" id="2606439"/>
    <lineage>
        <taxon>Bacteria</taxon>
        <taxon>Pseudomonadati</taxon>
        <taxon>Nitrospirota</taxon>
        <taxon>Nitrospiria</taxon>
        <taxon>Candidatus Troglogloeales</taxon>
        <taxon>Candidatus Manganitrophaceae</taxon>
        <taxon>Candidatus Manganitrophus</taxon>
    </lineage>
</organism>
<dbReference type="Proteomes" id="UP000534783">
    <property type="component" value="Unassembled WGS sequence"/>
</dbReference>
<evidence type="ECO:0000256" key="3">
    <source>
        <dbReference type="SAM" id="Coils"/>
    </source>
</evidence>
<dbReference type="RefSeq" id="WP_168058218.1">
    <property type="nucleotide sequence ID" value="NZ_VTOW01000001.1"/>
</dbReference>
<dbReference type="Gene3D" id="3.30.1310.10">
    <property type="entry name" value="Nucleoid-associated protein YbaB-like domain"/>
    <property type="match status" value="1"/>
</dbReference>
<evidence type="ECO:0000256" key="2">
    <source>
        <dbReference type="HAMAP-Rule" id="MF_00274"/>
    </source>
</evidence>
<keyword evidence="5" id="KW-1185">Reference proteome</keyword>
<dbReference type="GO" id="GO:0005829">
    <property type="term" value="C:cytosol"/>
    <property type="evidence" value="ECO:0007669"/>
    <property type="project" value="TreeGrafter"/>
</dbReference>
<evidence type="ECO:0000313" key="4">
    <source>
        <dbReference type="EMBL" id="NKE69940.1"/>
    </source>
</evidence>